<dbReference type="CDD" id="cd00082">
    <property type="entry name" value="HisKA"/>
    <property type="match status" value="1"/>
</dbReference>
<evidence type="ECO:0000256" key="2">
    <source>
        <dbReference type="ARBA" id="ARBA00012438"/>
    </source>
</evidence>
<evidence type="ECO:0000313" key="11">
    <source>
        <dbReference type="Proteomes" id="UP000030017"/>
    </source>
</evidence>
<dbReference type="EMBL" id="AVPS01000001">
    <property type="protein sequence ID" value="KGM52877.1"/>
    <property type="molecule type" value="Genomic_DNA"/>
</dbReference>
<dbReference type="Proteomes" id="UP000030017">
    <property type="component" value="Unassembled WGS sequence"/>
</dbReference>
<dbReference type="InterPro" id="IPR036890">
    <property type="entry name" value="HATPase_C_sf"/>
</dbReference>
<dbReference type="InterPro" id="IPR005467">
    <property type="entry name" value="His_kinase_dom"/>
</dbReference>
<protein>
    <recommendedName>
        <fullName evidence="2">histidine kinase</fullName>
        <ecNumber evidence="2">2.7.13.3</ecNumber>
    </recommendedName>
</protein>
<dbReference type="AlphaFoldDB" id="A0A0A0EUS3"/>
<dbReference type="InterPro" id="IPR050428">
    <property type="entry name" value="TCS_sensor_his_kinase"/>
</dbReference>
<dbReference type="RefSeq" id="WP_036191684.1">
    <property type="nucleotide sequence ID" value="NZ_AVPS01000001.1"/>
</dbReference>
<keyword evidence="8" id="KW-0472">Membrane</keyword>
<dbReference type="InterPro" id="IPR003594">
    <property type="entry name" value="HATPase_dom"/>
</dbReference>
<feature type="domain" description="Histidine kinase" evidence="9">
    <location>
        <begin position="248"/>
        <end position="461"/>
    </location>
</feature>
<sequence length="461" mass="50421">MSSSKPAPAWSIRRRLGWQLTLVMGVMMAGLFAMLDHNIDQEMYARLDRFLASRAGALSEQLQIRTPEETARLLPEYDLTGHTDFFTLYDARHRPILRSPNSGGEVLPLPGGTWHPPVFYDLELPDLHVGRAIVLSVPRADAQDPHWLVVATERETWDQIEQRLHLLLLAVFLSGIAVMVTLSILLVRRAFSPLVAGGARLAALHPSEPPPELADGLPRELTPYADALHAALQRLYAAAQRERRMSRNPAHELRTPVAEIRTAAENALAADNLDACRTGLTATLSATARMERGINTLLALARYESGQETLARDPVDLVQLLRQQVNCILPPPGPQGPPRLASLPAEAWVHSDVGILERILANLLQNAVEYAPADSRVECGIDAGNSGYMLWIRNLAPLLADEDLAYLGTRYWRKDDQGATANHAGLGLALAQAAARALGTELTFGLEGGWLTVRLGPMAAL</sequence>
<dbReference type="EC" id="2.7.13.3" evidence="2"/>
<dbReference type="PROSITE" id="PS50109">
    <property type="entry name" value="HIS_KIN"/>
    <property type="match status" value="1"/>
</dbReference>
<proteinExistence type="predicted"/>
<dbReference type="eggNOG" id="COG5002">
    <property type="taxonomic scope" value="Bacteria"/>
</dbReference>
<keyword evidence="7 8" id="KW-1133">Transmembrane helix</keyword>
<gene>
    <name evidence="10" type="ORF">N792_01175</name>
</gene>
<evidence type="ECO:0000256" key="6">
    <source>
        <dbReference type="ARBA" id="ARBA00022777"/>
    </source>
</evidence>
<dbReference type="Pfam" id="PF00512">
    <property type="entry name" value="HisKA"/>
    <property type="match status" value="1"/>
</dbReference>
<keyword evidence="6" id="KW-0418">Kinase</keyword>
<evidence type="ECO:0000256" key="5">
    <source>
        <dbReference type="ARBA" id="ARBA00022692"/>
    </source>
</evidence>
<comment type="catalytic activity">
    <reaction evidence="1">
        <text>ATP + protein L-histidine = ADP + protein N-phospho-L-histidine.</text>
        <dbReference type="EC" id="2.7.13.3"/>
    </reaction>
</comment>
<evidence type="ECO:0000256" key="3">
    <source>
        <dbReference type="ARBA" id="ARBA00022553"/>
    </source>
</evidence>
<dbReference type="SUPFAM" id="SSF47384">
    <property type="entry name" value="Homodimeric domain of signal transducing histidine kinase"/>
    <property type="match status" value="1"/>
</dbReference>
<keyword evidence="4" id="KW-0808">Transferase</keyword>
<dbReference type="SMART" id="SM00387">
    <property type="entry name" value="HATPase_c"/>
    <property type="match status" value="1"/>
</dbReference>
<dbReference type="SMART" id="SM00388">
    <property type="entry name" value="HisKA"/>
    <property type="match status" value="1"/>
</dbReference>
<keyword evidence="5 8" id="KW-0812">Transmembrane</keyword>
<evidence type="ECO:0000313" key="10">
    <source>
        <dbReference type="EMBL" id="KGM52877.1"/>
    </source>
</evidence>
<dbReference type="Gene3D" id="3.30.565.10">
    <property type="entry name" value="Histidine kinase-like ATPase, C-terminal domain"/>
    <property type="match status" value="1"/>
</dbReference>
<dbReference type="InterPro" id="IPR003661">
    <property type="entry name" value="HisK_dim/P_dom"/>
</dbReference>
<evidence type="ECO:0000256" key="8">
    <source>
        <dbReference type="SAM" id="Phobius"/>
    </source>
</evidence>
<dbReference type="STRING" id="1122185.N792_01175"/>
<feature type="transmembrane region" description="Helical" evidence="8">
    <location>
        <begin position="164"/>
        <end position="187"/>
    </location>
</feature>
<reference evidence="10 11" key="1">
    <citation type="submission" date="2013-08" db="EMBL/GenBank/DDBJ databases">
        <title>Genome sequencing of Lysobacter.</title>
        <authorList>
            <person name="Zhang S."/>
            <person name="Wang G."/>
        </authorList>
    </citation>
    <scope>NUCLEOTIDE SEQUENCE [LARGE SCALE GENOMIC DNA]</scope>
    <source>
        <strain evidence="10 11">Ko07</strain>
    </source>
</reference>
<dbReference type="PANTHER" id="PTHR45436">
    <property type="entry name" value="SENSOR HISTIDINE KINASE YKOH"/>
    <property type="match status" value="1"/>
</dbReference>
<organism evidence="10 11">
    <name type="scientific">Lysobacter concretionis Ko07 = DSM 16239</name>
    <dbReference type="NCBI Taxonomy" id="1122185"/>
    <lineage>
        <taxon>Bacteria</taxon>
        <taxon>Pseudomonadati</taxon>
        <taxon>Pseudomonadota</taxon>
        <taxon>Gammaproteobacteria</taxon>
        <taxon>Lysobacterales</taxon>
        <taxon>Lysobacteraceae</taxon>
        <taxon>Novilysobacter</taxon>
    </lineage>
</organism>
<evidence type="ECO:0000256" key="1">
    <source>
        <dbReference type="ARBA" id="ARBA00000085"/>
    </source>
</evidence>
<keyword evidence="11" id="KW-1185">Reference proteome</keyword>
<keyword evidence="3" id="KW-0597">Phosphoprotein</keyword>
<dbReference type="InterPro" id="IPR036097">
    <property type="entry name" value="HisK_dim/P_sf"/>
</dbReference>
<dbReference type="SUPFAM" id="SSF55874">
    <property type="entry name" value="ATPase domain of HSP90 chaperone/DNA topoisomerase II/histidine kinase"/>
    <property type="match status" value="1"/>
</dbReference>
<name>A0A0A0EUS3_9GAMM</name>
<evidence type="ECO:0000256" key="4">
    <source>
        <dbReference type="ARBA" id="ARBA00022679"/>
    </source>
</evidence>
<dbReference type="Gene3D" id="1.10.287.130">
    <property type="match status" value="1"/>
</dbReference>
<feature type="transmembrane region" description="Helical" evidence="8">
    <location>
        <begin position="16"/>
        <end position="35"/>
    </location>
</feature>
<evidence type="ECO:0000259" key="9">
    <source>
        <dbReference type="PROSITE" id="PS50109"/>
    </source>
</evidence>
<comment type="caution">
    <text evidence="10">The sequence shown here is derived from an EMBL/GenBank/DDBJ whole genome shotgun (WGS) entry which is preliminary data.</text>
</comment>
<evidence type="ECO:0000256" key="7">
    <source>
        <dbReference type="ARBA" id="ARBA00022989"/>
    </source>
</evidence>
<accession>A0A0A0EUS3</accession>
<dbReference type="OrthoDB" id="9809766at2"/>
<dbReference type="GO" id="GO:0005886">
    <property type="term" value="C:plasma membrane"/>
    <property type="evidence" value="ECO:0007669"/>
    <property type="project" value="TreeGrafter"/>
</dbReference>
<dbReference type="GO" id="GO:0000155">
    <property type="term" value="F:phosphorelay sensor kinase activity"/>
    <property type="evidence" value="ECO:0007669"/>
    <property type="project" value="InterPro"/>
</dbReference>
<dbReference type="Pfam" id="PF02518">
    <property type="entry name" value="HATPase_c"/>
    <property type="match status" value="1"/>
</dbReference>
<dbReference type="PANTHER" id="PTHR45436:SF5">
    <property type="entry name" value="SENSOR HISTIDINE KINASE TRCS"/>
    <property type="match status" value="1"/>
</dbReference>